<evidence type="ECO:0000313" key="2">
    <source>
        <dbReference type="EMBL" id="GMA85056.1"/>
    </source>
</evidence>
<evidence type="ECO:0000313" key="3">
    <source>
        <dbReference type="Proteomes" id="UP001157017"/>
    </source>
</evidence>
<name>A0ABQ6JE46_9ACTN</name>
<dbReference type="InterPro" id="IPR036918">
    <property type="entry name" value="Pyrv_Knase_C_sf"/>
</dbReference>
<dbReference type="Gene3D" id="3.40.1380.20">
    <property type="entry name" value="Pyruvate kinase, C-terminal domain"/>
    <property type="match status" value="1"/>
</dbReference>
<dbReference type="Pfam" id="PF02887">
    <property type="entry name" value="PK_C"/>
    <property type="match status" value="1"/>
</dbReference>
<comment type="caution">
    <text evidence="2">The sequence shown here is derived from an EMBL/GenBank/DDBJ whole genome shotgun (WGS) entry which is preliminary data.</text>
</comment>
<accession>A0ABQ6JE46</accession>
<organism evidence="2 3">
    <name type="scientific">Angustibacter aerolatus</name>
    <dbReference type="NCBI Taxonomy" id="1162965"/>
    <lineage>
        <taxon>Bacteria</taxon>
        <taxon>Bacillati</taxon>
        <taxon>Actinomycetota</taxon>
        <taxon>Actinomycetes</taxon>
        <taxon>Kineosporiales</taxon>
        <taxon>Kineosporiaceae</taxon>
    </lineage>
</organism>
<keyword evidence="3" id="KW-1185">Reference proteome</keyword>
<evidence type="ECO:0000259" key="1">
    <source>
        <dbReference type="Pfam" id="PF02887"/>
    </source>
</evidence>
<feature type="domain" description="Pyruvate kinase C-terminal" evidence="1">
    <location>
        <begin position="3"/>
        <end position="97"/>
    </location>
</feature>
<gene>
    <name evidence="2" type="ORF">GCM10025868_03060</name>
</gene>
<dbReference type="Proteomes" id="UP001157017">
    <property type="component" value="Unassembled WGS sequence"/>
</dbReference>
<protein>
    <recommendedName>
        <fullName evidence="1">Pyruvate kinase C-terminal domain-containing protein</fullName>
    </recommendedName>
</protein>
<dbReference type="InterPro" id="IPR015795">
    <property type="entry name" value="Pyrv_Knase_C"/>
</dbReference>
<sequence length="121" mass="12985">MLAVFTQGGDSARRMSRLRSKIPLLAFTPEPVVRSQAALSWGVETFLTPTVKHTDEMVRQVDQAMLADHRLERGDVAVVVAGSPPGIPGSTNALRVHRLGDATDGVAPAYRDSGEPGDIEH</sequence>
<dbReference type="EMBL" id="BSUZ01000001">
    <property type="protein sequence ID" value="GMA85056.1"/>
    <property type="molecule type" value="Genomic_DNA"/>
</dbReference>
<dbReference type="SUPFAM" id="SSF52935">
    <property type="entry name" value="PK C-terminal domain-like"/>
    <property type="match status" value="1"/>
</dbReference>
<reference evidence="3" key="1">
    <citation type="journal article" date="2019" name="Int. J. Syst. Evol. Microbiol.">
        <title>The Global Catalogue of Microorganisms (GCM) 10K type strain sequencing project: providing services to taxonomists for standard genome sequencing and annotation.</title>
        <authorList>
            <consortium name="The Broad Institute Genomics Platform"/>
            <consortium name="The Broad Institute Genome Sequencing Center for Infectious Disease"/>
            <person name="Wu L."/>
            <person name="Ma J."/>
        </authorList>
    </citation>
    <scope>NUCLEOTIDE SEQUENCE [LARGE SCALE GENOMIC DNA]</scope>
    <source>
        <strain evidence="3">NBRC 108730</strain>
    </source>
</reference>
<proteinExistence type="predicted"/>